<reference evidence="2" key="1">
    <citation type="submission" date="2022-11" db="UniProtKB">
        <authorList>
            <consortium name="WormBaseParasite"/>
        </authorList>
    </citation>
    <scope>IDENTIFICATION</scope>
</reference>
<sequence>MTDSEFSKVYFLIGVDENKMIHKYDVNISFQNNQGYLIMTNQLDEMTKFKNFKIIEYVMTNKCFLYDLEQQLFTPNQIDEIIDLEIPTNVLPANIFEESGCSEWKQLFQGCQNGFISYYMIVGDLQKNHYELKAAEALTSGVVTQHIKNATVEEGTKDRFIIKTIIHKINEKAGGLNFALKFNENSGNLNLNEKDEKVLVIGLSMSHSIEGDQAGSLAVGFSANYESEPCHFRGHCFSQSSQTKVIDFEQLRDSLEETIRRFYERNDCYPDRIVIIRNAESSELQNDIIDVEFDEIRQVVVNLCQNKPVLTFILLNKVEMTFLSSIEMPNLPGTFINKDDTNNQFYFIFEMKKIPQAFLATVFIDNSDNDLTLKQVKHFIHGLGHLSYHPRYDMPLPKPIDQAIYWAEHGRSLFNIIGQLEPDIKKLNLF</sequence>
<proteinExistence type="predicted"/>
<evidence type="ECO:0000313" key="1">
    <source>
        <dbReference type="Proteomes" id="UP000887576"/>
    </source>
</evidence>
<evidence type="ECO:0000313" key="2">
    <source>
        <dbReference type="WBParaSite" id="JU765_v2.g16664.t1"/>
    </source>
</evidence>
<organism evidence="1 2">
    <name type="scientific">Panagrolaimus sp. JU765</name>
    <dbReference type="NCBI Taxonomy" id="591449"/>
    <lineage>
        <taxon>Eukaryota</taxon>
        <taxon>Metazoa</taxon>
        <taxon>Ecdysozoa</taxon>
        <taxon>Nematoda</taxon>
        <taxon>Chromadorea</taxon>
        <taxon>Rhabditida</taxon>
        <taxon>Tylenchina</taxon>
        <taxon>Panagrolaimomorpha</taxon>
        <taxon>Panagrolaimoidea</taxon>
        <taxon>Panagrolaimidae</taxon>
        <taxon>Panagrolaimus</taxon>
    </lineage>
</organism>
<dbReference type="WBParaSite" id="JU765_v2.g16664.t1">
    <property type="protein sequence ID" value="JU765_v2.g16664.t1"/>
    <property type="gene ID" value="JU765_v2.g16664"/>
</dbReference>
<dbReference type="Proteomes" id="UP000887576">
    <property type="component" value="Unplaced"/>
</dbReference>
<accession>A0AC34QIA8</accession>
<name>A0AC34QIA8_9BILA</name>
<protein>
    <submittedName>
        <fullName evidence="2">Piwi domain-containing protein</fullName>
    </submittedName>
</protein>